<feature type="compositionally biased region" description="Basic and acidic residues" evidence="1">
    <location>
        <begin position="91"/>
        <end position="101"/>
    </location>
</feature>
<sequence length="110" mass="12952">MLYLGDCATYRRFRSQASRFFVWRNREKSRHDGISRVALRKKEEEKHSQLRTLSLLDTKCKNTKEGTDDRRRSKGFLSFLGDKLAGDDKKRNEKFLDEKSDGPASKWAHL</sequence>
<evidence type="ECO:0000313" key="2">
    <source>
        <dbReference type="EMBL" id="KAK7335194.1"/>
    </source>
</evidence>
<gene>
    <name evidence="2" type="ORF">VNO80_26970</name>
</gene>
<dbReference type="Proteomes" id="UP001374584">
    <property type="component" value="Unassembled WGS sequence"/>
</dbReference>
<feature type="region of interest" description="Disordered" evidence="1">
    <location>
        <begin position="91"/>
        <end position="110"/>
    </location>
</feature>
<evidence type="ECO:0000313" key="3">
    <source>
        <dbReference type="Proteomes" id="UP001374584"/>
    </source>
</evidence>
<accession>A0AAN9QH61</accession>
<dbReference type="AlphaFoldDB" id="A0AAN9QH61"/>
<proteinExistence type="predicted"/>
<dbReference type="EMBL" id="JAYMYR010000010">
    <property type="protein sequence ID" value="KAK7335194.1"/>
    <property type="molecule type" value="Genomic_DNA"/>
</dbReference>
<reference evidence="2 3" key="1">
    <citation type="submission" date="2024-01" db="EMBL/GenBank/DDBJ databases">
        <title>The genomes of 5 underutilized Papilionoideae crops provide insights into root nodulation and disease resistanc.</title>
        <authorList>
            <person name="Jiang F."/>
        </authorList>
    </citation>
    <scope>NUCLEOTIDE SEQUENCE [LARGE SCALE GENOMIC DNA]</scope>
    <source>
        <strain evidence="2">JINMINGXINNONG_FW02</strain>
        <tissue evidence="2">Leaves</tissue>
    </source>
</reference>
<organism evidence="2 3">
    <name type="scientific">Phaseolus coccineus</name>
    <name type="common">Scarlet runner bean</name>
    <name type="synonym">Phaseolus multiflorus</name>
    <dbReference type="NCBI Taxonomy" id="3886"/>
    <lineage>
        <taxon>Eukaryota</taxon>
        <taxon>Viridiplantae</taxon>
        <taxon>Streptophyta</taxon>
        <taxon>Embryophyta</taxon>
        <taxon>Tracheophyta</taxon>
        <taxon>Spermatophyta</taxon>
        <taxon>Magnoliopsida</taxon>
        <taxon>eudicotyledons</taxon>
        <taxon>Gunneridae</taxon>
        <taxon>Pentapetalae</taxon>
        <taxon>rosids</taxon>
        <taxon>fabids</taxon>
        <taxon>Fabales</taxon>
        <taxon>Fabaceae</taxon>
        <taxon>Papilionoideae</taxon>
        <taxon>50 kb inversion clade</taxon>
        <taxon>NPAAA clade</taxon>
        <taxon>indigoferoid/millettioid clade</taxon>
        <taxon>Phaseoleae</taxon>
        <taxon>Phaseolus</taxon>
    </lineage>
</organism>
<keyword evidence="3" id="KW-1185">Reference proteome</keyword>
<name>A0AAN9QH61_PHACN</name>
<protein>
    <submittedName>
        <fullName evidence="2">Uncharacterized protein</fullName>
    </submittedName>
</protein>
<evidence type="ECO:0000256" key="1">
    <source>
        <dbReference type="SAM" id="MobiDB-lite"/>
    </source>
</evidence>
<comment type="caution">
    <text evidence="2">The sequence shown here is derived from an EMBL/GenBank/DDBJ whole genome shotgun (WGS) entry which is preliminary data.</text>
</comment>